<dbReference type="RefSeq" id="WP_280599176.1">
    <property type="nucleotide sequence ID" value="NZ_JARXRN010000016.1"/>
</dbReference>
<dbReference type="InterPro" id="IPR018490">
    <property type="entry name" value="cNMP-bd_dom_sf"/>
</dbReference>
<dbReference type="SUPFAM" id="SSF51206">
    <property type="entry name" value="cAMP-binding domain-like"/>
    <property type="match status" value="1"/>
</dbReference>
<gene>
    <name evidence="4" type="ORF">QFW80_01325</name>
</gene>
<dbReference type="Gene3D" id="2.60.120.10">
    <property type="entry name" value="Jelly Rolls"/>
    <property type="match status" value="1"/>
</dbReference>
<dbReference type="EMBL" id="JARXRN010000016">
    <property type="protein sequence ID" value="MDH5829159.1"/>
    <property type="molecule type" value="Genomic_DNA"/>
</dbReference>
<evidence type="ECO:0000256" key="1">
    <source>
        <dbReference type="ARBA" id="ARBA00004496"/>
    </source>
</evidence>
<proteinExistence type="predicted"/>
<evidence type="ECO:0000256" key="2">
    <source>
        <dbReference type="SAM" id="MobiDB-lite"/>
    </source>
</evidence>
<comment type="subcellular location">
    <subcellularLocation>
        <location evidence="1">Cytoplasm</location>
    </subcellularLocation>
</comment>
<dbReference type="InterPro" id="IPR000595">
    <property type="entry name" value="cNMP-bd_dom"/>
</dbReference>
<keyword evidence="5" id="KW-1185">Reference proteome</keyword>
<feature type="domain" description="Cyclic nucleotide-binding" evidence="3">
    <location>
        <begin position="64"/>
        <end position="148"/>
    </location>
</feature>
<evidence type="ECO:0000259" key="3">
    <source>
        <dbReference type="Pfam" id="PF00027"/>
    </source>
</evidence>
<evidence type="ECO:0000313" key="5">
    <source>
        <dbReference type="Proteomes" id="UP001156831"/>
    </source>
</evidence>
<name>A0ABT6JES0_9GAMM</name>
<protein>
    <submittedName>
        <fullName evidence="4">Crp/Fnr family transcriptional regulator</fullName>
    </submittedName>
</protein>
<sequence>MEAGIAASASLQAEPPASRIDPGASLSPDNGEVPARETFFSAFDRLVGDTLPRDASLPARIAVRTLARDAPLFAAGAIDRRVHVVSSGFLTLRYQSPEGASWVKGFVPAQVPFACLACLDGAPAPFDAHAGTDCVVASLPADELERIAGDSLPWMRALRNAYRVYGQRKEQREMELLMLAPEARYARFLQEMPGIAAQLRQHEIASYIRVTPVSLSRIRRRMRVQGR</sequence>
<reference evidence="4 5" key="1">
    <citation type="submission" date="2023-04" db="EMBL/GenBank/DDBJ databases">
        <title>Luteimonas sp. M1R5S18.</title>
        <authorList>
            <person name="Sun J.-Q."/>
        </authorList>
    </citation>
    <scope>NUCLEOTIDE SEQUENCE [LARGE SCALE GENOMIC DNA]</scope>
    <source>
        <strain evidence="4 5">M1R5S18</strain>
    </source>
</reference>
<dbReference type="Proteomes" id="UP001156831">
    <property type="component" value="Unassembled WGS sequence"/>
</dbReference>
<dbReference type="Pfam" id="PF00027">
    <property type="entry name" value="cNMP_binding"/>
    <property type="match status" value="1"/>
</dbReference>
<feature type="region of interest" description="Disordered" evidence="2">
    <location>
        <begin position="1"/>
        <end position="31"/>
    </location>
</feature>
<accession>A0ABT6JES0</accession>
<organism evidence="4 5">
    <name type="scientific">Luteimonas rhizosphaericola</name>
    <dbReference type="NCBI Taxonomy" id="3042024"/>
    <lineage>
        <taxon>Bacteria</taxon>
        <taxon>Pseudomonadati</taxon>
        <taxon>Pseudomonadota</taxon>
        <taxon>Gammaproteobacteria</taxon>
        <taxon>Lysobacterales</taxon>
        <taxon>Lysobacteraceae</taxon>
        <taxon>Luteimonas</taxon>
    </lineage>
</organism>
<comment type="caution">
    <text evidence="4">The sequence shown here is derived from an EMBL/GenBank/DDBJ whole genome shotgun (WGS) entry which is preliminary data.</text>
</comment>
<dbReference type="InterPro" id="IPR014710">
    <property type="entry name" value="RmlC-like_jellyroll"/>
</dbReference>
<evidence type="ECO:0000313" key="4">
    <source>
        <dbReference type="EMBL" id="MDH5829159.1"/>
    </source>
</evidence>